<reference evidence="9 10" key="1">
    <citation type="submission" date="2014-07" db="EMBL/GenBank/DDBJ databases">
        <title>Genome of Chryseobacterium formosense LMG 24722.</title>
        <authorList>
            <person name="Pipes S.E."/>
            <person name="Stropko S.J."/>
            <person name="Newman J.D."/>
        </authorList>
    </citation>
    <scope>NUCLEOTIDE SEQUENCE [LARGE SCALE GENOMIC DNA]</scope>
    <source>
        <strain evidence="9 10">LMG 24722</strain>
    </source>
</reference>
<keyword evidence="4 8" id="KW-0566">Pantothenate biosynthesis</keyword>
<comment type="caution">
    <text evidence="8">Lacks conserved residue(s) required for the propagation of feature annotation.</text>
</comment>
<feature type="binding site" evidence="8">
    <location>
        <begin position="30"/>
        <end position="37"/>
    </location>
    <ligand>
        <name>ATP</name>
        <dbReference type="ChEBI" id="CHEBI:30616"/>
    </ligand>
</feature>
<comment type="subcellular location">
    <subcellularLocation>
        <location evidence="8">Cytoplasm</location>
    </subcellularLocation>
</comment>
<comment type="similarity">
    <text evidence="2 8">Belongs to the pantothenate synthetase family.</text>
</comment>
<dbReference type="SUPFAM" id="SSF52374">
    <property type="entry name" value="Nucleotidylyl transferase"/>
    <property type="match status" value="1"/>
</dbReference>
<comment type="miscellaneous">
    <text evidence="8">The reaction proceeds by a bi uni uni bi ping pong mechanism.</text>
</comment>
<dbReference type="Gene3D" id="3.40.50.620">
    <property type="entry name" value="HUPs"/>
    <property type="match status" value="1"/>
</dbReference>
<dbReference type="HAMAP" id="MF_00158">
    <property type="entry name" value="PanC"/>
    <property type="match status" value="1"/>
</dbReference>
<dbReference type="InterPro" id="IPR042176">
    <property type="entry name" value="Pantoate_ligase_C"/>
</dbReference>
<organism evidence="9 10">
    <name type="scientific">Chryseobacterium formosense</name>
    <dbReference type="NCBI Taxonomy" id="236814"/>
    <lineage>
        <taxon>Bacteria</taxon>
        <taxon>Pseudomonadati</taxon>
        <taxon>Bacteroidota</taxon>
        <taxon>Flavobacteriia</taxon>
        <taxon>Flavobacteriales</taxon>
        <taxon>Weeksellaceae</taxon>
        <taxon>Chryseobacterium group</taxon>
        <taxon>Chryseobacterium</taxon>
    </lineage>
</organism>
<keyword evidence="10" id="KW-1185">Reference proteome</keyword>
<dbReference type="InterPro" id="IPR014729">
    <property type="entry name" value="Rossmann-like_a/b/a_fold"/>
</dbReference>
<dbReference type="AlphaFoldDB" id="A0A085Z6M2"/>
<dbReference type="PANTHER" id="PTHR21299:SF1">
    <property type="entry name" value="PANTOATE--BETA-ALANINE LIGASE"/>
    <property type="match status" value="1"/>
</dbReference>
<keyword evidence="8" id="KW-0963">Cytoplasm</keyword>
<dbReference type="GO" id="GO:0004592">
    <property type="term" value="F:pantoate-beta-alanine ligase activity"/>
    <property type="evidence" value="ECO:0007669"/>
    <property type="project" value="UniProtKB-UniRule"/>
</dbReference>
<dbReference type="Gene3D" id="3.30.1300.10">
    <property type="entry name" value="Pantoate-beta-alanine ligase, C-terminal domain"/>
    <property type="match status" value="1"/>
</dbReference>
<gene>
    <name evidence="8" type="primary">panC</name>
    <name evidence="9" type="ORF">IX39_05325</name>
</gene>
<dbReference type="PANTHER" id="PTHR21299">
    <property type="entry name" value="CYTIDYLATE KINASE/PANTOATE-BETA-ALANINE LIGASE"/>
    <property type="match status" value="1"/>
</dbReference>
<evidence type="ECO:0000256" key="7">
    <source>
        <dbReference type="ARBA" id="ARBA00048258"/>
    </source>
</evidence>
<comment type="catalytic activity">
    <reaction evidence="7 8">
        <text>(R)-pantoate + beta-alanine + ATP = (R)-pantothenate + AMP + diphosphate + H(+)</text>
        <dbReference type="Rhea" id="RHEA:10912"/>
        <dbReference type="ChEBI" id="CHEBI:15378"/>
        <dbReference type="ChEBI" id="CHEBI:15980"/>
        <dbReference type="ChEBI" id="CHEBI:29032"/>
        <dbReference type="ChEBI" id="CHEBI:30616"/>
        <dbReference type="ChEBI" id="CHEBI:33019"/>
        <dbReference type="ChEBI" id="CHEBI:57966"/>
        <dbReference type="ChEBI" id="CHEBI:456215"/>
        <dbReference type="EC" id="6.3.2.1"/>
    </reaction>
</comment>
<feature type="binding site" evidence="8">
    <location>
        <position position="155"/>
    </location>
    <ligand>
        <name>(R)-pantoate</name>
        <dbReference type="ChEBI" id="CHEBI:15980"/>
    </ligand>
</feature>
<evidence type="ECO:0000256" key="6">
    <source>
        <dbReference type="ARBA" id="ARBA00022840"/>
    </source>
</evidence>
<dbReference type="EC" id="6.3.2.1" evidence="8"/>
<comment type="pathway">
    <text evidence="1 8">Cofactor biosynthesis; (R)-pantothenate biosynthesis; (R)-pantothenate from (R)-pantoate and beta-alanine: step 1/1.</text>
</comment>
<dbReference type="GO" id="GO:0015940">
    <property type="term" value="P:pantothenate biosynthetic process"/>
    <property type="evidence" value="ECO:0007669"/>
    <property type="project" value="UniProtKB-UniRule"/>
</dbReference>
<evidence type="ECO:0000313" key="9">
    <source>
        <dbReference type="EMBL" id="KFF00086.1"/>
    </source>
</evidence>
<dbReference type="eggNOG" id="COG0414">
    <property type="taxonomic scope" value="Bacteria"/>
</dbReference>
<proteinExistence type="inferred from homology"/>
<protein>
    <recommendedName>
        <fullName evidence="8">Pantothenate synthetase</fullName>
        <shortName evidence="8">PS</shortName>
        <ecNumber evidence="8">6.3.2.1</ecNumber>
    </recommendedName>
    <alternativeName>
        <fullName evidence="8">Pantoate--beta-alanine ligase</fullName>
    </alternativeName>
    <alternativeName>
        <fullName evidence="8">Pantoate-activating enzyme</fullName>
    </alternativeName>
</protein>
<dbReference type="GO" id="GO:0005829">
    <property type="term" value="C:cytosol"/>
    <property type="evidence" value="ECO:0007669"/>
    <property type="project" value="TreeGrafter"/>
</dbReference>
<accession>A0A085Z6M2</accession>
<feature type="binding site" evidence="8">
    <location>
        <begin position="149"/>
        <end position="152"/>
    </location>
    <ligand>
        <name>ATP</name>
        <dbReference type="ChEBI" id="CHEBI:30616"/>
    </ligand>
</feature>
<feature type="binding site" evidence="8">
    <location>
        <position position="61"/>
    </location>
    <ligand>
        <name>(R)-pantoate</name>
        <dbReference type="ChEBI" id="CHEBI:15980"/>
    </ligand>
</feature>
<dbReference type="InterPro" id="IPR004821">
    <property type="entry name" value="Cyt_trans-like"/>
</dbReference>
<dbReference type="NCBIfam" id="TIGR00018">
    <property type="entry name" value="panC"/>
    <property type="match status" value="1"/>
</dbReference>
<comment type="function">
    <text evidence="8">Catalyzes the condensation of pantoate with beta-alanine in an ATP-dependent reaction via a pantoyl-adenylate intermediate.</text>
</comment>
<dbReference type="Pfam" id="PF02569">
    <property type="entry name" value="Pantoate_ligase"/>
    <property type="match status" value="1"/>
</dbReference>
<dbReference type="Proteomes" id="UP000028713">
    <property type="component" value="Unassembled WGS sequence"/>
</dbReference>
<feature type="active site" description="Proton donor" evidence="8">
    <location>
        <position position="37"/>
    </location>
</feature>
<keyword evidence="5 8" id="KW-0547">Nucleotide-binding</keyword>
<dbReference type="UniPathway" id="UPA00028">
    <property type="reaction ID" value="UER00005"/>
</dbReference>
<keyword evidence="6 8" id="KW-0067">ATP-binding</keyword>
<dbReference type="OrthoDB" id="9773087at2"/>
<evidence type="ECO:0000256" key="1">
    <source>
        <dbReference type="ARBA" id="ARBA00004990"/>
    </source>
</evidence>
<feature type="binding site" evidence="8">
    <location>
        <begin position="186"/>
        <end position="189"/>
    </location>
    <ligand>
        <name>ATP</name>
        <dbReference type="ChEBI" id="CHEBI:30616"/>
    </ligand>
</feature>
<evidence type="ECO:0000256" key="2">
    <source>
        <dbReference type="ARBA" id="ARBA00009256"/>
    </source>
</evidence>
<evidence type="ECO:0000256" key="8">
    <source>
        <dbReference type="HAMAP-Rule" id="MF_00158"/>
    </source>
</evidence>
<evidence type="ECO:0000256" key="5">
    <source>
        <dbReference type="ARBA" id="ARBA00022741"/>
    </source>
</evidence>
<evidence type="ECO:0000256" key="3">
    <source>
        <dbReference type="ARBA" id="ARBA00022598"/>
    </source>
</evidence>
<name>A0A085Z6M2_9FLAO</name>
<comment type="subunit">
    <text evidence="8">Homodimer.</text>
</comment>
<dbReference type="NCBIfam" id="TIGR00125">
    <property type="entry name" value="cyt_tran_rel"/>
    <property type="match status" value="1"/>
</dbReference>
<feature type="binding site" evidence="8">
    <location>
        <position position="61"/>
    </location>
    <ligand>
        <name>beta-alanine</name>
        <dbReference type="ChEBI" id="CHEBI:57966"/>
    </ligand>
</feature>
<dbReference type="InterPro" id="IPR003721">
    <property type="entry name" value="Pantoate_ligase"/>
</dbReference>
<comment type="caution">
    <text evidence="9">The sequence shown here is derived from an EMBL/GenBank/DDBJ whole genome shotgun (WGS) entry which is preliminary data.</text>
</comment>
<sequence>MEILKNRKTLQDFVERQKEMGKRIGFAPTMGALHKGHLSLYEAARKENDLVISSIFVNPTQFNNAEDLEKYPRDVERDILILENSGLVDAVYIPQVEDIYPEKTESQHYDYDGLENEMEGKSRPGHFDGVGTVVEELFRQVTPDNAYFGEKDFQQLAIIRKMVEKKQLPVKITGVSIYRAESGLALSSRNQRLSEERREDSKIIYEILVSVNRWFKLKSIAEIKEKVKEILSTQSGMELEYFMIADENTLKETETVEDSKSYRAFIVVNVDGVRLIDNMHVG</sequence>
<keyword evidence="3 8" id="KW-0436">Ligase</keyword>
<dbReference type="GO" id="GO:0005524">
    <property type="term" value="F:ATP binding"/>
    <property type="evidence" value="ECO:0007669"/>
    <property type="project" value="UniProtKB-KW"/>
</dbReference>
<evidence type="ECO:0000313" key="10">
    <source>
        <dbReference type="Proteomes" id="UP000028713"/>
    </source>
</evidence>
<dbReference type="STRING" id="236814.IX39_05325"/>
<dbReference type="EMBL" id="JPRP01000001">
    <property type="protein sequence ID" value="KFF00086.1"/>
    <property type="molecule type" value="Genomic_DNA"/>
</dbReference>
<evidence type="ECO:0000256" key="4">
    <source>
        <dbReference type="ARBA" id="ARBA00022655"/>
    </source>
</evidence>
<dbReference type="RefSeq" id="WP_034674039.1">
    <property type="nucleotide sequence ID" value="NZ_FPAP01000002.1"/>
</dbReference>